<keyword evidence="4" id="KW-0418">Kinase</keyword>
<dbReference type="Pfam" id="PF02518">
    <property type="entry name" value="HATPase_c"/>
    <property type="match status" value="1"/>
</dbReference>
<reference evidence="4 5" key="1">
    <citation type="submission" date="2018-08" db="EMBL/GenBank/DDBJ databases">
        <title>Lysobacter sp. zong2l5, whole genome shotgun sequence.</title>
        <authorList>
            <person name="Zhang X."/>
            <person name="Feng G."/>
            <person name="Zhu H."/>
        </authorList>
    </citation>
    <scope>NUCLEOTIDE SEQUENCE [LARGE SCALE GENOMIC DNA]</scope>
    <source>
        <strain evidence="5">zong2l5</strain>
    </source>
</reference>
<dbReference type="InterPro" id="IPR010559">
    <property type="entry name" value="Sig_transdc_His_kin_internal"/>
</dbReference>
<dbReference type="PANTHER" id="PTHR34220">
    <property type="entry name" value="SENSOR HISTIDINE KINASE YPDA"/>
    <property type="match status" value="1"/>
</dbReference>
<keyword evidence="4" id="KW-0808">Transferase</keyword>
<protein>
    <submittedName>
        <fullName evidence="4">Sensor histidine kinase</fullName>
    </submittedName>
</protein>
<feature type="domain" description="Histidine kinase/HSP90-like ATPase" evidence="2">
    <location>
        <begin position="266"/>
        <end position="364"/>
    </location>
</feature>
<feature type="transmembrane region" description="Helical" evidence="1">
    <location>
        <begin position="51"/>
        <end position="71"/>
    </location>
</feature>
<feature type="transmembrane region" description="Helical" evidence="1">
    <location>
        <begin position="83"/>
        <end position="104"/>
    </location>
</feature>
<dbReference type="InterPro" id="IPR050640">
    <property type="entry name" value="Bact_2-comp_sensor_kinase"/>
</dbReference>
<keyword evidence="1" id="KW-1133">Transmembrane helix</keyword>
<keyword evidence="5" id="KW-1185">Reference proteome</keyword>
<sequence>MIPTAPAVPAAAPLPAPHRGRWLWLSVLARLFLAGCTLLIALPSVENRDETVYWATFLLANLFWMSPLTAIQHLFWRRGTPKWTVVVALLAITYAMSVTSNVAAHWMANTAGWETRLSGDWTQIFSGTAGCWLVLVAYCAIQSVIIYYADLQFARERNRRAMALAQDAELRALRYQLNPHFLFNTLNAISALVADGRSAQAQQMIARLAEFLRATLDGSEGHEVALAEELALTDTYLEIERARLDKRLLLKWHIGPDTLRARVPMLLLQPLVENAIRHGISQRTEPGQLEIRIERDGERLQLRVANDGVPEPVRGGEAIQRNGASIGLRNTAERLQALYPGQHAIESGARGDGGYEVRLTLPFRESEAAPREWEREI</sequence>
<keyword evidence="1" id="KW-0472">Membrane</keyword>
<proteinExistence type="predicted"/>
<dbReference type="RefSeq" id="WP_115857234.1">
    <property type="nucleotide sequence ID" value="NZ_QTSU01000001.1"/>
</dbReference>
<dbReference type="AlphaFoldDB" id="A0A371K1I8"/>
<comment type="caution">
    <text evidence="4">The sequence shown here is derived from an EMBL/GenBank/DDBJ whole genome shotgun (WGS) entry which is preliminary data.</text>
</comment>
<feature type="transmembrane region" description="Helical" evidence="1">
    <location>
        <begin position="22"/>
        <end position="45"/>
    </location>
</feature>
<dbReference type="PANTHER" id="PTHR34220:SF7">
    <property type="entry name" value="SENSOR HISTIDINE KINASE YPDA"/>
    <property type="match status" value="1"/>
</dbReference>
<feature type="transmembrane region" description="Helical" evidence="1">
    <location>
        <begin position="124"/>
        <end position="149"/>
    </location>
</feature>
<dbReference type="GO" id="GO:0016020">
    <property type="term" value="C:membrane"/>
    <property type="evidence" value="ECO:0007669"/>
    <property type="project" value="InterPro"/>
</dbReference>
<evidence type="ECO:0000313" key="5">
    <source>
        <dbReference type="Proteomes" id="UP000264492"/>
    </source>
</evidence>
<dbReference type="OrthoDB" id="2514702at2"/>
<dbReference type="Pfam" id="PF06580">
    <property type="entry name" value="His_kinase"/>
    <property type="match status" value="1"/>
</dbReference>
<evidence type="ECO:0000259" key="3">
    <source>
        <dbReference type="Pfam" id="PF06580"/>
    </source>
</evidence>
<dbReference type="InterPro" id="IPR003594">
    <property type="entry name" value="HATPase_dom"/>
</dbReference>
<evidence type="ECO:0000256" key="1">
    <source>
        <dbReference type="SAM" id="Phobius"/>
    </source>
</evidence>
<dbReference type="GO" id="GO:0000155">
    <property type="term" value="F:phosphorelay sensor kinase activity"/>
    <property type="evidence" value="ECO:0007669"/>
    <property type="project" value="InterPro"/>
</dbReference>
<gene>
    <name evidence="4" type="ORF">DX914_01050</name>
</gene>
<name>A0A371K1I8_9GAMM</name>
<evidence type="ECO:0000313" key="4">
    <source>
        <dbReference type="EMBL" id="RDZ27791.1"/>
    </source>
</evidence>
<dbReference type="SUPFAM" id="SSF55874">
    <property type="entry name" value="ATPase domain of HSP90 chaperone/DNA topoisomerase II/histidine kinase"/>
    <property type="match status" value="1"/>
</dbReference>
<dbReference type="Proteomes" id="UP000264492">
    <property type="component" value="Unassembled WGS sequence"/>
</dbReference>
<evidence type="ECO:0000259" key="2">
    <source>
        <dbReference type="Pfam" id="PF02518"/>
    </source>
</evidence>
<organism evidence="4 5">
    <name type="scientific">Lysobacter silvisoli</name>
    <dbReference type="NCBI Taxonomy" id="2293254"/>
    <lineage>
        <taxon>Bacteria</taxon>
        <taxon>Pseudomonadati</taxon>
        <taxon>Pseudomonadota</taxon>
        <taxon>Gammaproteobacteria</taxon>
        <taxon>Lysobacterales</taxon>
        <taxon>Lysobacteraceae</taxon>
        <taxon>Lysobacter</taxon>
    </lineage>
</organism>
<feature type="domain" description="Signal transduction histidine kinase internal region" evidence="3">
    <location>
        <begin position="168"/>
        <end position="248"/>
    </location>
</feature>
<accession>A0A371K1I8</accession>
<dbReference type="EMBL" id="QTSU01000001">
    <property type="protein sequence ID" value="RDZ27791.1"/>
    <property type="molecule type" value="Genomic_DNA"/>
</dbReference>
<dbReference type="Gene3D" id="3.30.565.10">
    <property type="entry name" value="Histidine kinase-like ATPase, C-terminal domain"/>
    <property type="match status" value="1"/>
</dbReference>
<keyword evidence="1" id="KW-0812">Transmembrane</keyword>
<dbReference type="InterPro" id="IPR036890">
    <property type="entry name" value="HATPase_C_sf"/>
</dbReference>